<proteinExistence type="inferred from homology"/>
<evidence type="ECO:0000256" key="1">
    <source>
        <dbReference type="ARBA" id="ARBA00007865"/>
    </source>
</evidence>
<dbReference type="PANTHER" id="PTHR34861">
    <property type="match status" value="1"/>
</dbReference>
<dbReference type="GO" id="GO:0004061">
    <property type="term" value="F:arylformamidase activity"/>
    <property type="evidence" value="ECO:0007669"/>
    <property type="project" value="InterPro"/>
</dbReference>
<dbReference type="InterPro" id="IPR007325">
    <property type="entry name" value="KFase/CYL"/>
</dbReference>
<organism evidence="2 3">
    <name type="scientific">Trichomonascus ciferrii</name>
    <dbReference type="NCBI Taxonomy" id="44093"/>
    <lineage>
        <taxon>Eukaryota</taxon>
        <taxon>Fungi</taxon>
        <taxon>Dikarya</taxon>
        <taxon>Ascomycota</taxon>
        <taxon>Saccharomycotina</taxon>
        <taxon>Dipodascomycetes</taxon>
        <taxon>Dipodascales</taxon>
        <taxon>Trichomonascaceae</taxon>
        <taxon>Trichomonascus</taxon>
        <taxon>Trichomonascus ciferrii complex</taxon>
    </lineage>
</organism>
<name>A0A642VCL3_9ASCO</name>
<evidence type="ECO:0008006" key="4">
    <source>
        <dbReference type="Google" id="ProtNLM"/>
    </source>
</evidence>
<dbReference type="Gene3D" id="3.50.30.50">
    <property type="entry name" value="Putative cyclase"/>
    <property type="match status" value="1"/>
</dbReference>
<gene>
    <name evidence="2" type="ORF">TRICI_001121</name>
</gene>
<dbReference type="OrthoDB" id="5396at2759"/>
<dbReference type="Proteomes" id="UP000761534">
    <property type="component" value="Unassembled WGS sequence"/>
</dbReference>
<reference evidence="2" key="1">
    <citation type="journal article" date="2019" name="G3 (Bethesda)">
        <title>Genome Assemblies of Two Rare Opportunistic Yeast Pathogens: Diutina rugosa (syn. Candida rugosa) and Trichomonascus ciferrii (syn. Candida ciferrii).</title>
        <authorList>
            <person name="Mixao V."/>
            <person name="Saus E."/>
            <person name="Hansen A.P."/>
            <person name="Lass-Florl C."/>
            <person name="Gabaldon T."/>
        </authorList>
    </citation>
    <scope>NUCLEOTIDE SEQUENCE</scope>
    <source>
        <strain evidence="2">CBS 4856</strain>
    </source>
</reference>
<dbReference type="SUPFAM" id="SSF102198">
    <property type="entry name" value="Putative cyclase"/>
    <property type="match status" value="1"/>
</dbReference>
<keyword evidence="3" id="KW-1185">Reference proteome</keyword>
<dbReference type="EMBL" id="SWFS01000084">
    <property type="protein sequence ID" value="KAA8916725.1"/>
    <property type="molecule type" value="Genomic_DNA"/>
</dbReference>
<protein>
    <recommendedName>
        <fullName evidence="4">Cyclase</fullName>
    </recommendedName>
</protein>
<dbReference type="GO" id="GO:0019441">
    <property type="term" value="P:L-tryptophan catabolic process to kynurenine"/>
    <property type="evidence" value="ECO:0007669"/>
    <property type="project" value="InterPro"/>
</dbReference>
<sequence length="316" mass="35500">MSLPLFDDLPGVKGMPKGCAWGVFDKEGKKDRLGTLNLLTSKVVKEAKVEIQEGESVALDLPLDFLKTPAFGRKKFERRPIANNTANKISCDDELHINTQSCSQWDGHCHFGYKSHNLFYNGVSLDEIMNCENVGIETWVDNGGIVGRGVLLDYVEYAQKHGIEYSPVDRHEITVKELEEIAQEQGVEFKEGDILIVRSGLTKWYKESANVAKFDEGKFVGIEGGIDSARWFWNKRFAAVAGDTTAFEAWPPKQFDEHSLHFYLLAMQGMPLGELWNLEKLSEKCKKLGRYTFFLTSAPLHVIHGIASPPNAIAIF</sequence>
<comment type="caution">
    <text evidence="2">The sequence shown here is derived from an EMBL/GenBank/DDBJ whole genome shotgun (WGS) entry which is preliminary data.</text>
</comment>
<dbReference type="AlphaFoldDB" id="A0A642VCL3"/>
<dbReference type="Pfam" id="PF04199">
    <property type="entry name" value="Cyclase"/>
    <property type="match status" value="1"/>
</dbReference>
<dbReference type="InterPro" id="IPR037175">
    <property type="entry name" value="KFase_sf"/>
</dbReference>
<evidence type="ECO:0000313" key="2">
    <source>
        <dbReference type="EMBL" id="KAA8916725.1"/>
    </source>
</evidence>
<dbReference type="VEuPathDB" id="FungiDB:TRICI_001121"/>
<evidence type="ECO:0000313" key="3">
    <source>
        <dbReference type="Proteomes" id="UP000761534"/>
    </source>
</evidence>
<accession>A0A642VCL3</accession>
<dbReference type="PANTHER" id="PTHR34861:SF10">
    <property type="entry name" value="CYCLASE"/>
    <property type="match status" value="1"/>
</dbReference>
<comment type="similarity">
    <text evidence="1">Belongs to the Cyclase 1 superfamily.</text>
</comment>